<evidence type="ECO:0000256" key="5">
    <source>
        <dbReference type="ARBA" id="ARBA00022842"/>
    </source>
</evidence>
<dbReference type="EC" id="3.1.3.71" evidence="3"/>
<evidence type="ECO:0000256" key="2">
    <source>
        <dbReference type="ARBA" id="ARBA00009997"/>
    </source>
</evidence>
<reference evidence="7 8" key="1">
    <citation type="journal article" date="2006" name="Science">
        <title>Genome of rice cluster I archaea -- the key methane producers in the rice rhizosphere.</title>
        <authorList>
            <person name="Erkel C."/>
            <person name="Kube M."/>
            <person name="Reinhardt R."/>
            <person name="Liesack W."/>
        </authorList>
    </citation>
    <scope>NUCLEOTIDE SEQUENCE [LARGE SCALE GENOMIC DNA]</scope>
    <source>
        <strain evidence="8">DSM 22066 / NBRC 105507 / MRE50</strain>
    </source>
</reference>
<sequence>MKCYTGPAGKADFLKAPEGLPVIIDVLRASSTIIVALASGARKVIPVEDEAEALRLGRELGAITIGERQGIKIKGFDHGNSPTELMASDLKGRTVVITTTNGTRVMVEGGIIASTLNAGAVADRIRSQPHAYLLASGSPLKSDEDLCAALLIENIAGRINGGENPERAVQAATESLEGKALLEGIRGSASGRKLTAYGSGRDVEMICTEINTYPLIPVYRNGAITLL</sequence>
<protein>
    <recommendedName>
        <fullName evidence="3">2-phosphosulfolactate phosphatase</fullName>
        <ecNumber evidence="3">3.1.3.71</ecNumber>
    </recommendedName>
</protein>
<dbReference type="EMBL" id="AM114193">
    <property type="protein sequence ID" value="CAJ36034.1"/>
    <property type="molecule type" value="Genomic_DNA"/>
</dbReference>
<proteinExistence type="inferred from homology"/>
<dbReference type="Pfam" id="PF04029">
    <property type="entry name" value="2-ph_phosp"/>
    <property type="match status" value="1"/>
</dbReference>
<keyword evidence="5" id="KW-0460">Magnesium</keyword>
<keyword evidence="8" id="KW-1185">Reference proteome</keyword>
<dbReference type="GO" id="GO:0050532">
    <property type="term" value="F:2-phosphosulfolactate phosphatase activity"/>
    <property type="evidence" value="ECO:0007669"/>
    <property type="project" value="UniProtKB-EC"/>
</dbReference>
<comment type="cofactor">
    <cofactor evidence="1">
        <name>Mg(2+)</name>
        <dbReference type="ChEBI" id="CHEBI:18420"/>
    </cofactor>
</comment>
<dbReference type="STRING" id="351160.RCIX630"/>
<organism evidence="7 8">
    <name type="scientific">Methanocella arvoryzae (strain DSM 22066 / NBRC 105507 / MRE50)</name>
    <dbReference type="NCBI Taxonomy" id="351160"/>
    <lineage>
        <taxon>Archaea</taxon>
        <taxon>Methanobacteriati</taxon>
        <taxon>Methanobacteriota</taxon>
        <taxon>Stenosarchaea group</taxon>
        <taxon>Methanomicrobia</taxon>
        <taxon>Methanocellales</taxon>
        <taxon>Methanocellaceae</taxon>
        <taxon>Methanocella</taxon>
    </lineage>
</organism>
<dbReference type="GO" id="GO:0050545">
    <property type="term" value="F:sulfopyruvate decarboxylase activity"/>
    <property type="evidence" value="ECO:0007669"/>
    <property type="project" value="TreeGrafter"/>
</dbReference>
<evidence type="ECO:0000313" key="7">
    <source>
        <dbReference type="EMBL" id="CAJ36034.1"/>
    </source>
</evidence>
<dbReference type="Proteomes" id="UP000000663">
    <property type="component" value="Chromosome"/>
</dbReference>
<dbReference type="PANTHER" id="PTHR37311:SF1">
    <property type="entry name" value="2-PHOSPHOSULFOLACTATE PHOSPHATASE-RELATED"/>
    <property type="match status" value="1"/>
</dbReference>
<dbReference type="PATRIC" id="fig|351160.9.peg.2201"/>
<dbReference type="GO" id="GO:0000287">
    <property type="term" value="F:magnesium ion binding"/>
    <property type="evidence" value="ECO:0007669"/>
    <property type="project" value="InterPro"/>
</dbReference>
<dbReference type="InterPro" id="IPR005238">
    <property type="entry name" value="ComB-like"/>
</dbReference>
<dbReference type="Gene3D" id="3.90.1560.10">
    <property type="entry name" value="ComB-like"/>
    <property type="match status" value="1"/>
</dbReference>
<accession>Q0W6F9</accession>
<dbReference type="SUPFAM" id="SSF142823">
    <property type="entry name" value="ComB-like"/>
    <property type="match status" value="1"/>
</dbReference>
<dbReference type="PANTHER" id="PTHR37311">
    <property type="entry name" value="2-PHOSPHOSULFOLACTATE PHOSPHATASE-RELATED"/>
    <property type="match status" value="1"/>
</dbReference>
<evidence type="ECO:0000313" key="8">
    <source>
        <dbReference type="Proteomes" id="UP000000663"/>
    </source>
</evidence>
<evidence type="ECO:0000256" key="6">
    <source>
        <dbReference type="ARBA" id="ARBA00033711"/>
    </source>
</evidence>
<dbReference type="OrthoDB" id="146693at2157"/>
<evidence type="ECO:0000256" key="4">
    <source>
        <dbReference type="ARBA" id="ARBA00022801"/>
    </source>
</evidence>
<gene>
    <name evidence="7" type="primary">comB</name>
    <name evidence="7" type="ORF">RCIX630</name>
</gene>
<comment type="similarity">
    <text evidence="2">Belongs to the ComB family.</text>
</comment>
<dbReference type="InterPro" id="IPR036702">
    <property type="entry name" value="ComB-like_sf"/>
</dbReference>
<name>Q0W6F9_METAR</name>
<comment type="catalytic activity">
    <reaction evidence="6">
        <text>(2R)-O-phospho-3-sulfolactate + H2O = (2R)-3-sulfolactate + phosphate</text>
        <dbReference type="Rhea" id="RHEA:23416"/>
        <dbReference type="ChEBI" id="CHEBI:15377"/>
        <dbReference type="ChEBI" id="CHEBI:15597"/>
        <dbReference type="ChEBI" id="CHEBI:43474"/>
        <dbReference type="ChEBI" id="CHEBI:58738"/>
        <dbReference type="EC" id="3.1.3.71"/>
    </reaction>
</comment>
<keyword evidence="4 7" id="KW-0378">Hydrolase</keyword>
<dbReference type="GeneID" id="5143923"/>
<evidence type="ECO:0000256" key="1">
    <source>
        <dbReference type="ARBA" id="ARBA00001946"/>
    </source>
</evidence>
<dbReference type="KEGG" id="rci:RCIX630"/>
<evidence type="ECO:0000256" key="3">
    <source>
        <dbReference type="ARBA" id="ARBA00012953"/>
    </source>
</evidence>
<dbReference type="AlphaFoldDB" id="Q0W6F9"/>
<dbReference type="RefSeq" id="WP_012036473.1">
    <property type="nucleotide sequence ID" value="NC_009464.1"/>
</dbReference>
<dbReference type="eggNOG" id="arCOG04871">
    <property type="taxonomic scope" value="Archaea"/>
</dbReference>